<comment type="caution">
    <text evidence="9">The sequence shown here is derived from an EMBL/GenBank/DDBJ whole genome shotgun (WGS) entry which is preliminary data.</text>
</comment>
<dbReference type="Proteomes" id="UP000285290">
    <property type="component" value="Unassembled WGS sequence"/>
</dbReference>
<dbReference type="InterPro" id="IPR053395">
    <property type="entry name" value="Cas13a_endoribonuclease"/>
</dbReference>
<organism evidence="9 10">
    <name type="scientific">Agathobacter rectalis</name>
    <dbReference type="NCBI Taxonomy" id="39491"/>
    <lineage>
        <taxon>Bacteria</taxon>
        <taxon>Bacillati</taxon>
        <taxon>Bacillota</taxon>
        <taxon>Clostridia</taxon>
        <taxon>Lachnospirales</taxon>
        <taxon>Lachnospiraceae</taxon>
        <taxon>Agathobacter</taxon>
    </lineage>
</organism>
<dbReference type="GO" id="GO:0051607">
    <property type="term" value="P:defense response to virus"/>
    <property type="evidence" value="ECO:0007669"/>
    <property type="project" value="UniProtKB-KW"/>
</dbReference>
<dbReference type="CDD" id="cd20790">
    <property type="entry name" value="Cas13a"/>
    <property type="match status" value="1"/>
</dbReference>
<evidence type="ECO:0000313" key="9">
    <source>
        <dbReference type="EMBL" id="RHE30565.1"/>
    </source>
</evidence>
<keyword evidence="2" id="KW-0677">Repeat</keyword>
<gene>
    <name evidence="9" type="ORF">DW753_14110</name>
</gene>
<dbReference type="GO" id="GO:0004519">
    <property type="term" value="F:endonuclease activity"/>
    <property type="evidence" value="ECO:0007669"/>
    <property type="project" value="UniProtKB-KW"/>
</dbReference>
<evidence type="ECO:0000256" key="8">
    <source>
        <dbReference type="ARBA" id="ARBA00044792"/>
    </source>
</evidence>
<sequence length="1268" mass="148955">MKVSKVNHRRAAVAVNKKSVTVNGILYDAPVKKNVKTGNMSAYVSSKYVIDNVVKNSSRLYSPFSSKRIVIDREKIRIADRLKQCYVNFVKYYLSNGSLNEQQMRFNPNNTYMADSRVHFCVPSGIDIESLINSIVDSSLRKSLKRTYRFETNYGEKNTFNLPDLVKKSIKIYCTDEKRKLNDREEQEMYVLFSYMYEDKYKDRQKVLIANSISNQATKVKVCDDESRLIKLSIADTKKKPLWDFIVDYANSDKNGQYTILRNIRKSIVLFVCGVDVYRNIENNDNLDIWKWEEYGIQESQLFVKIENCYTTKGEDIALNEIRNVNLDHYMKAIGVLDDERSKFWFQHYENTIEALFSKKSKRKIERIKTAYLCEYLWKNFCSYVALKYVDLGKGVYHFTMSDKLSLMNKNTNENGIKFGEVDSRFNKGISSFDYERIKAEETIDRNISTYTTFATNIFAKSVIKDSYRQKKAGNSDALQYDDETYYNRKAMNPYALKRVLRYWGGQSRWKSELEELNVAELCIDIKNRLSKIRNSGVHYTSTSALKGNDDDSIVGMLIKKDFDDIKDVYASKYYSNNVWMFYNTDKISKMMEYLYQDDSNIRDAQIPAFNSVIKRKDMAEVIEKIVKKNSYKTIKEPYQREKYRSCLYFMLKEIYYNRFIKQDNLKDQVIQIIDSNTELIGDNSRAVDNLKKRIHDVDSQTMSFGELCQVIMTDYNMQNQENKSIKSKERQDKDRKNGIDNSYKHFPLLLHHLIKVSFLKFIKTDEKLAFIREPRITEWDKTLEQFEAQIQTVDIYNSLKMMVAENKSLLDWYTLAHFLMPKQLNHLIGDVKNYIQYLSNIDKRAGSVKNNKSASTEVKIRQYSEIVRILDFSLQYIGRVSNDVTDYFVDEDEYAAFLSKYVEFSGNDIVSMKAFCQSRTANGKHTIGLYCDGANPIMNRNIAYAKMYGNDEILSYIYNKVTKKDIEKYYVSQDNLEKVFADGKCQDVQQQNALCDFQKMKNHIELTEVSIYTDILNDFMAQFISWAYLRERDLMYFQLGLNYIRMFYGTYELEEKYYKLHGENINIEKGALLYQIVAMYSHELPIYKVDESGIAILAEKQGSSGASIKSFVTEYCKEEMKKAYTYENGLELFEDVNQHDDLSKLRNDFAHMRYMSARDKSIMDIVSEIYNGFFIYDTKLKKSVSFIFKNILMRYAVDVNIEFCHKGDNEDTNNLIRIKDEVGLYSDKYTYKVEDNDTVDIEVRNSEFLEQLKKLLEYKKESEGSEL</sequence>
<proteinExistence type="inferred from homology"/>
<dbReference type="NCBIfam" id="NF038188">
    <property type="entry name" value="cas13A_C2c2"/>
    <property type="match status" value="1"/>
</dbReference>
<keyword evidence="5" id="KW-0694">RNA-binding</keyword>
<comment type="similarity">
    <text evidence="7">Belongs to the CRISPR-associated endoribonuclease Cas13a family.</text>
</comment>
<evidence type="ECO:0000256" key="1">
    <source>
        <dbReference type="ARBA" id="ARBA00022722"/>
    </source>
</evidence>
<accession>A0A414IQ71</accession>
<evidence type="ECO:0000256" key="7">
    <source>
        <dbReference type="ARBA" id="ARBA00044753"/>
    </source>
</evidence>
<dbReference type="EMBL" id="QSKC01000027">
    <property type="protein sequence ID" value="RHE30565.1"/>
    <property type="molecule type" value="Genomic_DNA"/>
</dbReference>
<keyword evidence="3" id="KW-0255">Endonuclease</keyword>
<dbReference type="GO" id="GO:0003723">
    <property type="term" value="F:RNA binding"/>
    <property type="evidence" value="ECO:0007669"/>
    <property type="project" value="UniProtKB-KW"/>
</dbReference>
<keyword evidence="6" id="KW-0051">Antiviral defense</keyword>
<evidence type="ECO:0000256" key="6">
    <source>
        <dbReference type="ARBA" id="ARBA00023118"/>
    </source>
</evidence>
<dbReference type="GO" id="GO:0016787">
    <property type="term" value="F:hydrolase activity"/>
    <property type="evidence" value="ECO:0007669"/>
    <property type="project" value="UniProtKB-KW"/>
</dbReference>
<evidence type="ECO:0000256" key="2">
    <source>
        <dbReference type="ARBA" id="ARBA00022737"/>
    </source>
</evidence>
<keyword evidence="1" id="KW-0540">Nuclease</keyword>
<name>A0A414IQ71_9FIRM</name>
<keyword evidence="4" id="KW-0378">Hydrolase</keyword>
<dbReference type="AlphaFoldDB" id="A0A414IQ71"/>
<reference evidence="9 10" key="1">
    <citation type="submission" date="2018-08" db="EMBL/GenBank/DDBJ databases">
        <title>A genome reference for cultivated species of the human gut microbiota.</title>
        <authorList>
            <person name="Zou Y."/>
            <person name="Xue W."/>
            <person name="Luo G."/>
        </authorList>
    </citation>
    <scope>NUCLEOTIDE SEQUENCE [LARGE SCALE GENOMIC DNA]</scope>
    <source>
        <strain evidence="9 10">AM29-10</strain>
    </source>
</reference>
<dbReference type="RefSeq" id="WP_117998314.1">
    <property type="nucleotide sequence ID" value="NZ_QRWI01000026.1"/>
</dbReference>
<evidence type="ECO:0000256" key="5">
    <source>
        <dbReference type="ARBA" id="ARBA00022884"/>
    </source>
</evidence>
<evidence type="ECO:0000256" key="3">
    <source>
        <dbReference type="ARBA" id="ARBA00022759"/>
    </source>
</evidence>
<evidence type="ECO:0000313" key="10">
    <source>
        <dbReference type="Proteomes" id="UP000285290"/>
    </source>
</evidence>
<protein>
    <recommendedName>
        <fullName evidence="8">CRISPR-associated endoribonuclease Cas13a</fullName>
    </recommendedName>
</protein>
<evidence type="ECO:0000256" key="4">
    <source>
        <dbReference type="ARBA" id="ARBA00022801"/>
    </source>
</evidence>